<organism evidence="1 2">
    <name type="scientific">Racocetra fulgida</name>
    <dbReference type="NCBI Taxonomy" id="60492"/>
    <lineage>
        <taxon>Eukaryota</taxon>
        <taxon>Fungi</taxon>
        <taxon>Fungi incertae sedis</taxon>
        <taxon>Mucoromycota</taxon>
        <taxon>Glomeromycotina</taxon>
        <taxon>Glomeromycetes</taxon>
        <taxon>Diversisporales</taxon>
        <taxon>Gigasporaceae</taxon>
        <taxon>Racocetra</taxon>
    </lineage>
</organism>
<dbReference type="EMBL" id="CAJVPZ010002729">
    <property type="protein sequence ID" value="CAG8518354.1"/>
    <property type="molecule type" value="Genomic_DNA"/>
</dbReference>
<comment type="caution">
    <text evidence="1">The sequence shown here is derived from an EMBL/GenBank/DDBJ whole genome shotgun (WGS) entry which is preliminary data.</text>
</comment>
<keyword evidence="2" id="KW-1185">Reference proteome</keyword>
<evidence type="ECO:0000313" key="1">
    <source>
        <dbReference type="EMBL" id="CAG8518354.1"/>
    </source>
</evidence>
<dbReference type="OrthoDB" id="2351131at2759"/>
<proteinExistence type="predicted"/>
<dbReference type="Proteomes" id="UP000789396">
    <property type="component" value="Unassembled WGS sequence"/>
</dbReference>
<sequence>EDAESIANAPDITPDEAKIIKQNPIRSFTDNIALQRHYL</sequence>
<protein>
    <submittedName>
        <fullName evidence="1">6200_t:CDS:1</fullName>
    </submittedName>
</protein>
<reference evidence="1" key="1">
    <citation type="submission" date="2021-06" db="EMBL/GenBank/DDBJ databases">
        <authorList>
            <person name="Kallberg Y."/>
            <person name="Tangrot J."/>
            <person name="Rosling A."/>
        </authorList>
    </citation>
    <scope>NUCLEOTIDE SEQUENCE</scope>
    <source>
        <strain evidence="1">IN212</strain>
    </source>
</reference>
<feature type="non-terminal residue" evidence="1">
    <location>
        <position position="1"/>
    </location>
</feature>
<name>A0A9N9A6M6_9GLOM</name>
<gene>
    <name evidence="1" type="ORF">RFULGI_LOCUS3230</name>
</gene>
<accession>A0A9N9A6M6</accession>
<dbReference type="AlphaFoldDB" id="A0A9N9A6M6"/>
<evidence type="ECO:0000313" key="2">
    <source>
        <dbReference type="Proteomes" id="UP000789396"/>
    </source>
</evidence>